<dbReference type="PANTHER" id="PTHR10572">
    <property type="entry name" value="3-HYDROXY-3-METHYLGLUTARYL-COENZYME A REDUCTASE"/>
    <property type="match status" value="1"/>
</dbReference>
<dbReference type="Gene3D" id="3.90.770.10">
    <property type="entry name" value="3-hydroxy-3-methylglutaryl-coenzyme A Reductase, Chain A, domain 2"/>
    <property type="match status" value="1"/>
</dbReference>
<evidence type="ECO:0000313" key="4">
    <source>
        <dbReference type="EMBL" id="OGG67467.1"/>
    </source>
</evidence>
<evidence type="ECO:0000256" key="1">
    <source>
        <dbReference type="ARBA" id="ARBA00007661"/>
    </source>
</evidence>
<dbReference type="PROSITE" id="PS50065">
    <property type="entry name" value="HMG_COA_REDUCTASE_4"/>
    <property type="match status" value="1"/>
</dbReference>
<dbReference type="SUPFAM" id="SSF55035">
    <property type="entry name" value="NAD-binding domain of HMG-CoA reductase"/>
    <property type="match status" value="1"/>
</dbReference>
<sequence length="400" mass="42196">MDLRNLPPSMNARERVDERRARIERELGIGLANLAVAQKRIGAADERNCEQMFGAVPLPVGLAGPLNILFSSGETADIYLPLATTEGALVASVNRGCKALARSGGVRAFSEYAGITRSVAFEAKAPKKIAAKIRALEPAWKKIAEATSRHLKILSYEIDAKDGVLFLTLAADTGEAMGMNMLTIAAQAAGEFISKKLGIPLLTVAGNVDSDKKPSARTKKKGRGYRVRAEALLPENVVRSVLRSDPASLCRTARAKLEIGSRLAGALGSNLHAANTLAALYLATGQDAAHVVEGSLADTALCRAHGGIRISVALPALLLGVRGGGTDLPAQKQCLDLLLRERTRLRPPAQLAEIFGGAVLAGELSLLAAQATNTLARAHRRLARRKGGSGTKDAPYLASR</sequence>
<evidence type="ECO:0000313" key="5">
    <source>
        <dbReference type="Proteomes" id="UP000178572"/>
    </source>
</evidence>
<evidence type="ECO:0008006" key="6">
    <source>
        <dbReference type="Google" id="ProtNLM"/>
    </source>
</evidence>
<dbReference type="InterPro" id="IPR009023">
    <property type="entry name" value="HMG_CoA_Rdtase_NAD(P)-bd_sf"/>
</dbReference>
<dbReference type="Pfam" id="PF00368">
    <property type="entry name" value="HMG-CoA_red"/>
    <property type="match status" value="1"/>
</dbReference>
<name>A0A1F6E1L5_9BACT</name>
<dbReference type="InterPro" id="IPR009029">
    <property type="entry name" value="HMG_CoA_Rdtase_sub-bd_dom_sf"/>
</dbReference>
<protein>
    <recommendedName>
        <fullName evidence="6">Hydroxymethylglutaryl-CoA reductase (NADPH)</fullName>
    </recommendedName>
</protein>
<keyword evidence="2" id="KW-0560">Oxidoreductase</keyword>
<dbReference type="EMBL" id="MFLN01000007">
    <property type="protein sequence ID" value="OGG67467.1"/>
    <property type="molecule type" value="Genomic_DNA"/>
</dbReference>
<dbReference type="InterPro" id="IPR002202">
    <property type="entry name" value="HMG_CoA_Rdtase"/>
</dbReference>
<evidence type="ECO:0000256" key="2">
    <source>
        <dbReference type="ARBA" id="ARBA00023002"/>
    </source>
</evidence>
<dbReference type="SUPFAM" id="SSF56542">
    <property type="entry name" value="Substrate-binding domain of HMG-CoA reductase"/>
    <property type="match status" value="1"/>
</dbReference>
<comment type="caution">
    <text evidence="4">The sequence shown here is derived from an EMBL/GenBank/DDBJ whole genome shotgun (WGS) entry which is preliminary data.</text>
</comment>
<comment type="similarity">
    <text evidence="1">Belongs to the HMG-CoA reductase family.</text>
</comment>
<dbReference type="Proteomes" id="UP000178572">
    <property type="component" value="Unassembled WGS sequence"/>
</dbReference>
<dbReference type="PRINTS" id="PR00071">
    <property type="entry name" value="HMGCOARDTASE"/>
</dbReference>
<proteinExistence type="inferred from homology"/>
<dbReference type="GO" id="GO:0015936">
    <property type="term" value="P:coenzyme A metabolic process"/>
    <property type="evidence" value="ECO:0007669"/>
    <property type="project" value="InterPro"/>
</dbReference>
<dbReference type="InterPro" id="IPR023074">
    <property type="entry name" value="HMG_CoA_Rdtase_cat_sf"/>
</dbReference>
<evidence type="ECO:0000256" key="3">
    <source>
        <dbReference type="SAM" id="MobiDB-lite"/>
    </source>
</evidence>
<dbReference type="STRING" id="1798500.A3C21_04415"/>
<dbReference type="AlphaFoldDB" id="A0A1F6E1L5"/>
<gene>
    <name evidence="4" type="ORF">A3C21_04415</name>
</gene>
<dbReference type="GO" id="GO:0004420">
    <property type="term" value="F:hydroxymethylglutaryl-CoA reductase (NADPH) activity"/>
    <property type="evidence" value="ECO:0007669"/>
    <property type="project" value="InterPro"/>
</dbReference>
<organism evidence="4 5">
    <name type="scientific">Candidatus Kaiserbacteria bacterium RIFCSPHIGHO2_02_FULL_59_21</name>
    <dbReference type="NCBI Taxonomy" id="1798500"/>
    <lineage>
        <taxon>Bacteria</taxon>
        <taxon>Candidatus Kaiseribacteriota</taxon>
    </lineage>
</organism>
<reference evidence="4 5" key="1">
    <citation type="journal article" date="2016" name="Nat. Commun.">
        <title>Thousands of microbial genomes shed light on interconnected biogeochemical processes in an aquifer system.</title>
        <authorList>
            <person name="Anantharaman K."/>
            <person name="Brown C.T."/>
            <person name="Hug L.A."/>
            <person name="Sharon I."/>
            <person name="Castelle C.J."/>
            <person name="Probst A.J."/>
            <person name="Thomas B.C."/>
            <person name="Singh A."/>
            <person name="Wilkins M.J."/>
            <person name="Karaoz U."/>
            <person name="Brodie E.L."/>
            <person name="Williams K.H."/>
            <person name="Hubbard S.S."/>
            <person name="Banfield J.F."/>
        </authorList>
    </citation>
    <scope>NUCLEOTIDE SEQUENCE [LARGE SCALE GENOMIC DNA]</scope>
</reference>
<dbReference type="PANTHER" id="PTHR10572:SF24">
    <property type="entry name" value="3-HYDROXY-3-METHYLGLUTARYL-COENZYME A REDUCTASE"/>
    <property type="match status" value="1"/>
</dbReference>
<dbReference type="Gene3D" id="3.30.70.420">
    <property type="entry name" value="Hydroxymethylglutaryl-CoA reductase, class I/II, NAD/NADP-binding domain"/>
    <property type="match status" value="1"/>
</dbReference>
<accession>A0A1F6E1L5</accession>
<feature type="region of interest" description="Disordered" evidence="3">
    <location>
        <begin position="381"/>
        <end position="400"/>
    </location>
</feature>